<evidence type="ECO:0000259" key="4">
    <source>
        <dbReference type="PROSITE" id="PS51720"/>
    </source>
</evidence>
<dbReference type="PROSITE" id="PS51720">
    <property type="entry name" value="G_AIG1"/>
    <property type="match status" value="1"/>
</dbReference>
<name>A0A667WXM7_9TELE</name>
<dbReference type="FunFam" id="3.40.50.300:FF:001809">
    <property type="entry name" value="Si:ch1073-365p7.2"/>
    <property type="match status" value="1"/>
</dbReference>
<evidence type="ECO:0000256" key="2">
    <source>
        <dbReference type="ARBA" id="ARBA00022741"/>
    </source>
</evidence>
<proteinExistence type="inferred from homology"/>
<reference evidence="5" key="3">
    <citation type="submission" date="2025-09" db="UniProtKB">
        <authorList>
            <consortium name="Ensembl"/>
        </authorList>
    </citation>
    <scope>IDENTIFICATION</scope>
</reference>
<reference evidence="5" key="1">
    <citation type="submission" date="2019-06" db="EMBL/GenBank/DDBJ databases">
        <authorList>
            <consortium name="Wellcome Sanger Institute Data Sharing"/>
        </authorList>
    </citation>
    <scope>NUCLEOTIDE SEQUENCE [LARGE SCALE GENOMIC DNA]</scope>
</reference>
<sequence>FRNNNEMNHYSEIKDLRIVLLGSRGAGKSWSGNTILAGEQFGAGRTAQCVSGQAEVRGRRLTVVDTPGWWKSLVKQEIVSSLSLCPPGPHALLLVLRADIAFPNQFGAAILEHLSLISERVWDHTIVLFTRGDYLGDRPIEQYIESEGEALQWLTEMCGNRYHVFNNRNRSDGSQVTELHEKIEEMVARNGGRCYEIGRQKSQMVKLNWNSRKERKWRKLLVGKCGNRYHVFNNKNRGDGSQVTELLEKIEDMVAGKSDFPLSNASNSTSNLPHGE</sequence>
<dbReference type="SUPFAM" id="SSF52540">
    <property type="entry name" value="P-loop containing nucleoside triphosphate hydrolases"/>
    <property type="match status" value="1"/>
</dbReference>
<dbReference type="CDD" id="cd01852">
    <property type="entry name" value="AIG1"/>
    <property type="match status" value="1"/>
</dbReference>
<dbReference type="InterPro" id="IPR045058">
    <property type="entry name" value="GIMA/IAN/Toc"/>
</dbReference>
<dbReference type="GeneTree" id="ENSGT00940000162556"/>
<protein>
    <recommendedName>
        <fullName evidence="4">AIG1-type G domain-containing protein</fullName>
    </recommendedName>
</protein>
<accession>A0A667WXM7</accession>
<reference evidence="5" key="2">
    <citation type="submission" date="2025-08" db="UniProtKB">
        <authorList>
            <consortium name="Ensembl"/>
        </authorList>
    </citation>
    <scope>IDENTIFICATION</scope>
</reference>
<comment type="similarity">
    <text evidence="1">Belongs to the TRAFAC class TrmE-Era-EngA-EngB-Septin-like GTPase superfamily. AIG1/Toc34/Toc159-like paraseptin GTPase family. IAN subfamily.</text>
</comment>
<evidence type="ECO:0000313" key="6">
    <source>
        <dbReference type="Proteomes" id="UP000472263"/>
    </source>
</evidence>
<keyword evidence="3" id="KW-0342">GTP-binding</keyword>
<organism evidence="5 6">
    <name type="scientific">Myripristis murdjan</name>
    <name type="common">pinecone soldierfish</name>
    <dbReference type="NCBI Taxonomy" id="586833"/>
    <lineage>
        <taxon>Eukaryota</taxon>
        <taxon>Metazoa</taxon>
        <taxon>Chordata</taxon>
        <taxon>Craniata</taxon>
        <taxon>Vertebrata</taxon>
        <taxon>Euteleostomi</taxon>
        <taxon>Actinopterygii</taxon>
        <taxon>Neopterygii</taxon>
        <taxon>Teleostei</taxon>
        <taxon>Neoteleostei</taxon>
        <taxon>Acanthomorphata</taxon>
        <taxon>Holocentriformes</taxon>
        <taxon>Holocentridae</taxon>
        <taxon>Myripristis</taxon>
    </lineage>
</organism>
<evidence type="ECO:0000256" key="3">
    <source>
        <dbReference type="ARBA" id="ARBA00023134"/>
    </source>
</evidence>
<dbReference type="InterPro" id="IPR027417">
    <property type="entry name" value="P-loop_NTPase"/>
</dbReference>
<dbReference type="InParanoid" id="A0A667WXM7"/>
<feature type="domain" description="AIG1-type G" evidence="4">
    <location>
        <begin position="13"/>
        <end position="204"/>
    </location>
</feature>
<dbReference type="Gene3D" id="3.40.50.300">
    <property type="entry name" value="P-loop containing nucleotide triphosphate hydrolases"/>
    <property type="match status" value="2"/>
</dbReference>
<dbReference type="PANTHER" id="PTHR10903:SF107">
    <property type="entry name" value="GTPASE IMAP FAMILY MEMBER 4-LIKE-RELATED"/>
    <property type="match status" value="1"/>
</dbReference>
<dbReference type="PANTHER" id="PTHR10903">
    <property type="entry name" value="GTPASE, IMAP FAMILY MEMBER-RELATED"/>
    <property type="match status" value="1"/>
</dbReference>
<dbReference type="Pfam" id="PF04548">
    <property type="entry name" value="AIG1"/>
    <property type="match status" value="1"/>
</dbReference>
<dbReference type="GO" id="GO:0005525">
    <property type="term" value="F:GTP binding"/>
    <property type="evidence" value="ECO:0007669"/>
    <property type="project" value="UniProtKB-KW"/>
</dbReference>
<dbReference type="Proteomes" id="UP000472263">
    <property type="component" value="Chromosome 8"/>
</dbReference>
<dbReference type="AlphaFoldDB" id="A0A667WXM7"/>
<keyword evidence="2" id="KW-0547">Nucleotide-binding</keyword>
<evidence type="ECO:0000313" key="5">
    <source>
        <dbReference type="Ensembl" id="ENSMMDP00005006373.1"/>
    </source>
</evidence>
<evidence type="ECO:0000256" key="1">
    <source>
        <dbReference type="ARBA" id="ARBA00008535"/>
    </source>
</evidence>
<keyword evidence="6" id="KW-1185">Reference proteome</keyword>
<dbReference type="InterPro" id="IPR006703">
    <property type="entry name" value="G_AIG1"/>
</dbReference>
<dbReference type="Ensembl" id="ENSMMDT00005006539.1">
    <property type="protein sequence ID" value="ENSMMDP00005006373.1"/>
    <property type="gene ID" value="ENSMMDG00005003508.1"/>
</dbReference>